<protein>
    <submittedName>
        <fullName evidence="1">Uncharacterized protein</fullName>
    </submittedName>
</protein>
<proteinExistence type="predicted"/>
<gene>
    <name evidence="1" type="ORF">PYV00_06965</name>
</gene>
<keyword evidence="2" id="KW-1185">Reference proteome</keyword>
<comment type="caution">
    <text evidence="1">The sequence shown here is derived from an EMBL/GenBank/DDBJ whole genome shotgun (WGS) entry which is preliminary data.</text>
</comment>
<evidence type="ECO:0000313" key="2">
    <source>
        <dbReference type="Proteomes" id="UP001216253"/>
    </source>
</evidence>
<organism evidence="1 2">
    <name type="scientific">Novosphingobium album</name>
    <name type="common">ex Liu et al. 2023</name>
    <dbReference type="NCBI Taxonomy" id="3031130"/>
    <lineage>
        <taxon>Bacteria</taxon>
        <taxon>Pseudomonadati</taxon>
        <taxon>Pseudomonadota</taxon>
        <taxon>Alphaproteobacteria</taxon>
        <taxon>Sphingomonadales</taxon>
        <taxon>Sphingomonadaceae</taxon>
        <taxon>Novosphingobium</taxon>
    </lineage>
</organism>
<dbReference type="RefSeq" id="WP_275227560.1">
    <property type="nucleotide sequence ID" value="NZ_JARESE010000016.1"/>
</dbReference>
<reference evidence="1 2" key="1">
    <citation type="submission" date="2023-03" db="EMBL/GenBank/DDBJ databases">
        <title>NovoSphingobium album sp. nov. isolated from polycyclic aromatic hydrocarbons- and heavy-metal polluted soil.</title>
        <authorList>
            <person name="Liu Z."/>
            <person name="Wang K."/>
        </authorList>
    </citation>
    <scope>NUCLEOTIDE SEQUENCE [LARGE SCALE GENOMIC DNA]</scope>
    <source>
        <strain evidence="1 2">H3SJ31-1</strain>
    </source>
</reference>
<name>A0ABT5WNZ7_9SPHN</name>
<dbReference type="EMBL" id="JARESE010000016">
    <property type="protein sequence ID" value="MDE8651461.1"/>
    <property type="molecule type" value="Genomic_DNA"/>
</dbReference>
<accession>A0ABT5WNZ7</accession>
<dbReference type="Proteomes" id="UP001216253">
    <property type="component" value="Unassembled WGS sequence"/>
</dbReference>
<evidence type="ECO:0000313" key="1">
    <source>
        <dbReference type="EMBL" id="MDE8651461.1"/>
    </source>
</evidence>
<sequence length="91" mass="10154">MIERVARFLYHVVAECGATPRSEIEMLRAAYALVKVMRTPSETMQQAGAAFFAEDAPEDNIKAAAIVFTAMMEAELDCWPGWMDEGDEPRP</sequence>